<dbReference type="Proteomes" id="UP000184440">
    <property type="component" value="Unassembled WGS sequence"/>
</dbReference>
<proteinExistence type="inferred from homology"/>
<evidence type="ECO:0000259" key="5">
    <source>
        <dbReference type="PROSITE" id="PS50931"/>
    </source>
</evidence>
<organism evidence="6 7">
    <name type="scientific">Cryptosporangium aurantiacum</name>
    <dbReference type="NCBI Taxonomy" id="134849"/>
    <lineage>
        <taxon>Bacteria</taxon>
        <taxon>Bacillati</taxon>
        <taxon>Actinomycetota</taxon>
        <taxon>Actinomycetes</taxon>
        <taxon>Cryptosporangiales</taxon>
        <taxon>Cryptosporangiaceae</taxon>
        <taxon>Cryptosporangium</taxon>
    </lineage>
</organism>
<dbReference type="PROSITE" id="PS50931">
    <property type="entry name" value="HTH_LYSR"/>
    <property type="match status" value="1"/>
</dbReference>
<protein>
    <submittedName>
        <fullName evidence="6">DNA-binding transcriptional regulator, LysR family</fullName>
    </submittedName>
</protein>
<dbReference type="GO" id="GO:0032993">
    <property type="term" value="C:protein-DNA complex"/>
    <property type="evidence" value="ECO:0007669"/>
    <property type="project" value="TreeGrafter"/>
</dbReference>
<dbReference type="Gene3D" id="3.40.190.10">
    <property type="entry name" value="Periplasmic binding protein-like II"/>
    <property type="match status" value="2"/>
</dbReference>
<dbReference type="Gene3D" id="1.10.10.10">
    <property type="entry name" value="Winged helix-like DNA-binding domain superfamily/Winged helix DNA-binding domain"/>
    <property type="match status" value="1"/>
</dbReference>
<dbReference type="FunFam" id="1.10.10.10:FF:000001">
    <property type="entry name" value="LysR family transcriptional regulator"/>
    <property type="match status" value="1"/>
</dbReference>
<dbReference type="SUPFAM" id="SSF53850">
    <property type="entry name" value="Periplasmic binding protein-like II"/>
    <property type="match status" value="1"/>
</dbReference>
<evidence type="ECO:0000313" key="7">
    <source>
        <dbReference type="Proteomes" id="UP000184440"/>
    </source>
</evidence>
<evidence type="ECO:0000256" key="4">
    <source>
        <dbReference type="ARBA" id="ARBA00023163"/>
    </source>
</evidence>
<dbReference type="InterPro" id="IPR000847">
    <property type="entry name" value="LysR_HTH_N"/>
</dbReference>
<reference evidence="6 7" key="1">
    <citation type="submission" date="2016-11" db="EMBL/GenBank/DDBJ databases">
        <authorList>
            <person name="Jaros S."/>
            <person name="Januszkiewicz K."/>
            <person name="Wedrychowicz H."/>
        </authorList>
    </citation>
    <scope>NUCLEOTIDE SEQUENCE [LARGE SCALE GENOMIC DNA]</scope>
    <source>
        <strain evidence="6 7">DSM 46144</strain>
    </source>
</reference>
<dbReference type="Pfam" id="PF03466">
    <property type="entry name" value="LysR_substrate"/>
    <property type="match status" value="1"/>
</dbReference>
<keyword evidence="4" id="KW-0804">Transcription</keyword>
<accession>A0A1M7R4F9</accession>
<gene>
    <name evidence="6" type="ORF">SAMN05443668_106396</name>
</gene>
<dbReference type="InterPro" id="IPR036388">
    <property type="entry name" value="WH-like_DNA-bd_sf"/>
</dbReference>
<dbReference type="EMBL" id="FRCS01000006">
    <property type="protein sequence ID" value="SHN39961.1"/>
    <property type="molecule type" value="Genomic_DNA"/>
</dbReference>
<dbReference type="GO" id="GO:0003677">
    <property type="term" value="F:DNA binding"/>
    <property type="evidence" value="ECO:0007669"/>
    <property type="project" value="UniProtKB-KW"/>
</dbReference>
<evidence type="ECO:0000313" key="6">
    <source>
        <dbReference type="EMBL" id="SHN39961.1"/>
    </source>
</evidence>
<dbReference type="AlphaFoldDB" id="A0A1M7R4F9"/>
<sequence length="304" mass="32908">MDVHHLRCFLAVVQEGHFGRAAERLHLTTSPVSRAVRELEREIGAQLLVRGSREVTPTPAGVRLAERGAVVLEAFDALLPDVRATVDLQRRVVRVGSTHLTEPEVVDAVVEVVRKAVPDREVVVELCAPVELQGMLELGVLDLAVAYLPLGRPALRSRTVVTYRMGIAMRAGDPLAERSRLSMADVADRTIQLPSATPAPASVGHLRHQLEERGARDVRLFPASDVVALAEHIRRTGDLALSFVNVRTGATRVFYEPAFCVLPVADGPEMIVGVGWRGDRQADEPLATVLAAVSAHWPGGGQPD</sequence>
<dbReference type="InterPro" id="IPR005119">
    <property type="entry name" value="LysR_subst-bd"/>
</dbReference>
<keyword evidence="3 6" id="KW-0238">DNA-binding</keyword>
<dbReference type="PANTHER" id="PTHR30346:SF0">
    <property type="entry name" value="HCA OPERON TRANSCRIPTIONAL ACTIVATOR HCAR"/>
    <property type="match status" value="1"/>
</dbReference>
<dbReference type="GO" id="GO:0003700">
    <property type="term" value="F:DNA-binding transcription factor activity"/>
    <property type="evidence" value="ECO:0007669"/>
    <property type="project" value="InterPro"/>
</dbReference>
<evidence type="ECO:0000256" key="1">
    <source>
        <dbReference type="ARBA" id="ARBA00009437"/>
    </source>
</evidence>
<dbReference type="SUPFAM" id="SSF46785">
    <property type="entry name" value="Winged helix' DNA-binding domain"/>
    <property type="match status" value="1"/>
</dbReference>
<dbReference type="PRINTS" id="PR00039">
    <property type="entry name" value="HTHLYSR"/>
</dbReference>
<keyword evidence="2" id="KW-0805">Transcription regulation</keyword>
<keyword evidence="7" id="KW-1185">Reference proteome</keyword>
<feature type="domain" description="HTH lysR-type" evidence="5">
    <location>
        <begin position="1"/>
        <end position="58"/>
    </location>
</feature>
<dbReference type="InterPro" id="IPR036390">
    <property type="entry name" value="WH_DNA-bd_sf"/>
</dbReference>
<dbReference type="Pfam" id="PF00126">
    <property type="entry name" value="HTH_1"/>
    <property type="match status" value="1"/>
</dbReference>
<dbReference type="RefSeq" id="WP_073259735.1">
    <property type="nucleotide sequence ID" value="NZ_FRCS01000006.1"/>
</dbReference>
<evidence type="ECO:0000256" key="2">
    <source>
        <dbReference type="ARBA" id="ARBA00023015"/>
    </source>
</evidence>
<evidence type="ECO:0000256" key="3">
    <source>
        <dbReference type="ARBA" id="ARBA00023125"/>
    </source>
</evidence>
<comment type="similarity">
    <text evidence="1">Belongs to the LysR transcriptional regulatory family.</text>
</comment>
<name>A0A1M7R4F9_9ACTN</name>
<dbReference type="PANTHER" id="PTHR30346">
    <property type="entry name" value="TRANSCRIPTIONAL DUAL REGULATOR HCAR-RELATED"/>
    <property type="match status" value="1"/>
</dbReference>
<dbReference type="STRING" id="134849.SAMN05443668_106396"/>